<feature type="region of interest" description="Disordered" evidence="12">
    <location>
        <begin position="306"/>
        <end position="325"/>
    </location>
</feature>
<evidence type="ECO:0000256" key="4">
    <source>
        <dbReference type="ARBA" id="ARBA00022527"/>
    </source>
</evidence>
<evidence type="ECO:0000256" key="11">
    <source>
        <dbReference type="PROSITE-ProRule" id="PRU10141"/>
    </source>
</evidence>
<keyword evidence="6 11" id="KW-0547">Nucleotide-binding</keyword>
<keyword evidence="7" id="KW-0418">Kinase</keyword>
<comment type="catalytic activity">
    <reaction evidence="10">
        <text>L-seryl-[protein] + ATP = O-phospho-L-seryl-[protein] + ADP + H(+)</text>
        <dbReference type="Rhea" id="RHEA:17989"/>
        <dbReference type="Rhea" id="RHEA-COMP:9863"/>
        <dbReference type="Rhea" id="RHEA-COMP:11604"/>
        <dbReference type="ChEBI" id="CHEBI:15378"/>
        <dbReference type="ChEBI" id="CHEBI:29999"/>
        <dbReference type="ChEBI" id="CHEBI:30616"/>
        <dbReference type="ChEBI" id="CHEBI:83421"/>
        <dbReference type="ChEBI" id="CHEBI:456216"/>
        <dbReference type="EC" id="2.7.11.1"/>
    </reaction>
</comment>
<feature type="region of interest" description="Disordered" evidence="12">
    <location>
        <begin position="464"/>
        <end position="485"/>
    </location>
</feature>
<dbReference type="SMART" id="SM00220">
    <property type="entry name" value="S_TKc"/>
    <property type="match status" value="1"/>
</dbReference>
<evidence type="ECO:0000256" key="10">
    <source>
        <dbReference type="ARBA" id="ARBA00048679"/>
    </source>
</evidence>
<feature type="domain" description="Protein kinase" evidence="13">
    <location>
        <begin position="9"/>
        <end position="276"/>
    </location>
</feature>
<comment type="catalytic activity">
    <reaction evidence="9">
        <text>L-threonyl-[protein] + ATP = O-phospho-L-threonyl-[protein] + ADP + H(+)</text>
        <dbReference type="Rhea" id="RHEA:46608"/>
        <dbReference type="Rhea" id="RHEA-COMP:11060"/>
        <dbReference type="Rhea" id="RHEA-COMP:11605"/>
        <dbReference type="ChEBI" id="CHEBI:15378"/>
        <dbReference type="ChEBI" id="CHEBI:30013"/>
        <dbReference type="ChEBI" id="CHEBI:30616"/>
        <dbReference type="ChEBI" id="CHEBI:61977"/>
        <dbReference type="ChEBI" id="CHEBI:456216"/>
        <dbReference type="EC" id="2.7.11.1"/>
    </reaction>
</comment>
<reference evidence="14" key="1">
    <citation type="submission" date="2023-07" db="EMBL/GenBank/DDBJ databases">
        <authorList>
            <consortium name="AG Swart"/>
            <person name="Singh M."/>
            <person name="Singh A."/>
            <person name="Seah K."/>
            <person name="Emmerich C."/>
        </authorList>
    </citation>
    <scope>NUCLEOTIDE SEQUENCE</scope>
    <source>
        <strain evidence="14">DP1</strain>
    </source>
</reference>
<evidence type="ECO:0000256" key="12">
    <source>
        <dbReference type="SAM" id="MobiDB-lite"/>
    </source>
</evidence>
<evidence type="ECO:0000256" key="9">
    <source>
        <dbReference type="ARBA" id="ARBA00047899"/>
    </source>
</evidence>
<accession>A0AAD1U543</accession>
<gene>
    <name evidence="14" type="ORF">ECRASSUSDP1_LOCUS1686</name>
</gene>
<dbReference type="PROSITE" id="PS50011">
    <property type="entry name" value="PROTEIN_KINASE_DOM"/>
    <property type="match status" value="1"/>
</dbReference>
<dbReference type="InterPro" id="IPR051131">
    <property type="entry name" value="NEK_Ser/Thr_kinase_NIMA"/>
</dbReference>
<dbReference type="InterPro" id="IPR008271">
    <property type="entry name" value="Ser/Thr_kinase_AS"/>
</dbReference>
<dbReference type="CDD" id="cd08215">
    <property type="entry name" value="STKc_Nek"/>
    <property type="match status" value="1"/>
</dbReference>
<evidence type="ECO:0000256" key="8">
    <source>
        <dbReference type="ARBA" id="ARBA00022840"/>
    </source>
</evidence>
<dbReference type="PANTHER" id="PTHR44899">
    <property type="entry name" value="CAMK FAMILY PROTEIN KINASE"/>
    <property type="match status" value="1"/>
</dbReference>
<feature type="compositionally biased region" description="Acidic residues" evidence="12">
    <location>
        <begin position="546"/>
        <end position="555"/>
    </location>
</feature>
<organism evidence="14 15">
    <name type="scientific">Euplotes crassus</name>
    <dbReference type="NCBI Taxonomy" id="5936"/>
    <lineage>
        <taxon>Eukaryota</taxon>
        <taxon>Sar</taxon>
        <taxon>Alveolata</taxon>
        <taxon>Ciliophora</taxon>
        <taxon>Intramacronucleata</taxon>
        <taxon>Spirotrichea</taxon>
        <taxon>Hypotrichia</taxon>
        <taxon>Euplotida</taxon>
        <taxon>Euplotidae</taxon>
        <taxon>Moneuplotes</taxon>
    </lineage>
</organism>
<evidence type="ECO:0000256" key="2">
    <source>
        <dbReference type="ARBA" id="ARBA00011245"/>
    </source>
</evidence>
<proteinExistence type="inferred from homology"/>
<feature type="binding site" evidence="11">
    <location>
        <position position="38"/>
    </location>
    <ligand>
        <name>ATP</name>
        <dbReference type="ChEBI" id="CHEBI:30616"/>
    </ligand>
</feature>
<dbReference type="EC" id="2.7.11.1" evidence="3"/>
<feature type="compositionally biased region" description="Basic and acidic residues" evidence="12">
    <location>
        <begin position="533"/>
        <end position="545"/>
    </location>
</feature>
<name>A0AAD1U543_EUPCR</name>
<feature type="region of interest" description="Disordered" evidence="12">
    <location>
        <begin position="494"/>
        <end position="513"/>
    </location>
</feature>
<comment type="caution">
    <text evidence="14">The sequence shown here is derived from an EMBL/GenBank/DDBJ whole genome shotgun (WGS) entry which is preliminary data.</text>
</comment>
<dbReference type="Gene3D" id="1.10.510.10">
    <property type="entry name" value="Transferase(Phosphotransferase) domain 1"/>
    <property type="match status" value="1"/>
</dbReference>
<dbReference type="PROSITE" id="PS00107">
    <property type="entry name" value="PROTEIN_KINASE_ATP"/>
    <property type="match status" value="1"/>
</dbReference>
<evidence type="ECO:0000256" key="1">
    <source>
        <dbReference type="ARBA" id="ARBA00010886"/>
    </source>
</evidence>
<dbReference type="PANTHER" id="PTHR44899:SF3">
    <property type="entry name" value="SERINE_THREONINE-PROTEIN KINASE NEK1"/>
    <property type="match status" value="1"/>
</dbReference>
<evidence type="ECO:0000313" key="15">
    <source>
        <dbReference type="Proteomes" id="UP001295684"/>
    </source>
</evidence>
<comment type="similarity">
    <text evidence="1">Belongs to the protein kinase superfamily. NEK Ser/Thr protein kinase family. NIMA subfamily.</text>
</comment>
<dbReference type="SUPFAM" id="SSF56112">
    <property type="entry name" value="Protein kinase-like (PK-like)"/>
    <property type="match status" value="1"/>
</dbReference>
<dbReference type="Pfam" id="PF00069">
    <property type="entry name" value="Pkinase"/>
    <property type="match status" value="1"/>
</dbReference>
<dbReference type="GO" id="GO:0005524">
    <property type="term" value="F:ATP binding"/>
    <property type="evidence" value="ECO:0007669"/>
    <property type="project" value="UniProtKB-UniRule"/>
</dbReference>
<dbReference type="InterPro" id="IPR011009">
    <property type="entry name" value="Kinase-like_dom_sf"/>
</dbReference>
<dbReference type="EMBL" id="CAMPGE010001590">
    <property type="protein sequence ID" value="CAI2360384.1"/>
    <property type="molecule type" value="Genomic_DNA"/>
</dbReference>
<evidence type="ECO:0000256" key="7">
    <source>
        <dbReference type="ARBA" id="ARBA00022777"/>
    </source>
</evidence>
<dbReference type="AlphaFoldDB" id="A0AAD1U543"/>
<feature type="compositionally biased region" description="Low complexity" evidence="12">
    <location>
        <begin position="386"/>
        <end position="397"/>
    </location>
</feature>
<feature type="compositionally biased region" description="Polar residues" evidence="12">
    <location>
        <begin position="494"/>
        <end position="507"/>
    </location>
</feature>
<dbReference type="FunFam" id="1.10.510.10:FF:000571">
    <property type="entry name" value="Maternal embryonic leucine zipper kinase"/>
    <property type="match status" value="1"/>
</dbReference>
<dbReference type="PROSITE" id="PS00108">
    <property type="entry name" value="PROTEIN_KINASE_ST"/>
    <property type="match status" value="1"/>
</dbReference>
<keyword evidence="4" id="KW-0723">Serine/threonine-protein kinase</keyword>
<dbReference type="InterPro" id="IPR000719">
    <property type="entry name" value="Prot_kinase_dom"/>
</dbReference>
<evidence type="ECO:0000313" key="14">
    <source>
        <dbReference type="EMBL" id="CAI2360384.1"/>
    </source>
</evidence>
<evidence type="ECO:0000256" key="3">
    <source>
        <dbReference type="ARBA" id="ARBA00012513"/>
    </source>
</evidence>
<keyword evidence="5" id="KW-0808">Transferase</keyword>
<evidence type="ECO:0000256" key="6">
    <source>
        <dbReference type="ARBA" id="ARBA00022741"/>
    </source>
</evidence>
<evidence type="ECO:0000259" key="13">
    <source>
        <dbReference type="PROSITE" id="PS50011"/>
    </source>
</evidence>
<feature type="region of interest" description="Disordered" evidence="12">
    <location>
        <begin position="527"/>
        <end position="560"/>
    </location>
</feature>
<dbReference type="Proteomes" id="UP001295684">
    <property type="component" value="Unassembled WGS sequence"/>
</dbReference>
<comment type="subunit">
    <text evidence="2">Monomer.</text>
</comment>
<feature type="compositionally biased region" description="Basic and acidic residues" evidence="12">
    <location>
        <begin position="419"/>
        <end position="439"/>
    </location>
</feature>
<keyword evidence="15" id="KW-1185">Reference proteome</keyword>
<dbReference type="GO" id="GO:0004674">
    <property type="term" value="F:protein serine/threonine kinase activity"/>
    <property type="evidence" value="ECO:0007669"/>
    <property type="project" value="UniProtKB-KW"/>
</dbReference>
<feature type="region of interest" description="Disordered" evidence="12">
    <location>
        <begin position="341"/>
        <end position="439"/>
    </location>
</feature>
<dbReference type="InterPro" id="IPR017441">
    <property type="entry name" value="Protein_kinase_ATP_BS"/>
</dbReference>
<keyword evidence="8 11" id="KW-0067">ATP-binding</keyword>
<protein>
    <recommendedName>
        <fullName evidence="3">non-specific serine/threonine protein kinase</fullName>
        <ecNumber evidence="3">2.7.11.1</ecNumber>
    </recommendedName>
</protein>
<dbReference type="FunFam" id="3.30.200.20:FF:000097">
    <property type="entry name" value="Probable serine/threonine-protein kinase nek1"/>
    <property type="match status" value="1"/>
</dbReference>
<evidence type="ECO:0000256" key="5">
    <source>
        <dbReference type="ARBA" id="ARBA00022679"/>
    </source>
</evidence>
<sequence>MSVQQYESYKKVRELGAGSFGKAFLVTCDSDGSYAVIKQIDIHAIKSQKEKDQIEREGKILEKLDHINIIGFREVYKTKKGKICIVMEYADGGDLSDLIKKKKQQGEYLSEDQVLNYFTQMCLAIKHIHDRKIIHRDLKAQNIFLEKSGIIKLGDFGIAKVLEQTVAHAETQVGTPYYISPEIIRGKSYSFATDIWSLGVILYEMCALEVPIKARNLHGLYMKISQFKRAPSIPSRYSSDIQDLVNTLLCADPSKRPSINTILKKRSVKQRAKDYLNDEDFENEFSHTIMHNQYLFNMRKKRAKPASISKPQIAPPPQPIKADDAEKPSFLVKQIAPSPKIKKWVQESPRAAKGGMVGHRPLSARKKDPSAVYPGYKPYNAKLAPSQRKNSQSSNKKGLVVQGESYKPLKSDHKKKRSNVYEEEKAKIARQEQEQKRKVWQNKDRREEINKKVNNIYSLIKEEEKGTNEDISSKPGNFAEKPLQNKLNWMKPTDQSLESSKENNNLQEESKEEIDKYRKSIIKMLDDDSEENQSFHDGLETNREVSDEERDDDNIMENSQKSLSKKPVEFEKDLTLESISDPVLIEGPPYFQKPEECIPDPVSTLLKGVILERFGNEYKVSKGIEFVKKQGNNIFLENKRQRLVTEFKQTCFEESDESITEFFGIAASLLSCS</sequence>